<comment type="similarity">
    <text evidence="1">Belongs to the sulfatase family.</text>
</comment>
<dbReference type="InterPro" id="IPR000917">
    <property type="entry name" value="Sulfatase_N"/>
</dbReference>
<organism evidence="8 9">
    <name type="scientific">Solicola gregarius</name>
    <dbReference type="NCBI Taxonomy" id="2908642"/>
    <lineage>
        <taxon>Bacteria</taxon>
        <taxon>Bacillati</taxon>
        <taxon>Actinomycetota</taxon>
        <taxon>Actinomycetes</taxon>
        <taxon>Propionibacteriales</taxon>
        <taxon>Nocardioidaceae</taxon>
        <taxon>Solicola</taxon>
    </lineage>
</organism>
<dbReference type="PROSITE" id="PS00523">
    <property type="entry name" value="SULFATASE_1"/>
    <property type="match status" value="1"/>
</dbReference>
<sequence length="731" mass="78834">MLPRSSARLAVPVGAACVAVLAAGLPSSVASPAGDGGRAAPDASTGDSTTPAAFARRGGAATLRNLSVENVADFVAIRSQHAGAYWDGRTDVKIGVDGDKTYPYRVSVDKGDGAAEVSRAGGAKWKCSGVHASAADEGSETLVVVPRSCFDSGADKVRAKATTHPEGGPTSSAAAGYVSRTEKPNVVVIMSDDMRDDEYGGPWMNQTRRWIGDAGVRFENSFAPLPLCAPARASFLTGQYPHNHGVWSVKPPYGFSAFRDKDTLPVWLQQGGYRTFMLGKYINGYGKGDMPAPGGGSSVRYIPPGWDDWRASIDSKGTYNYRGTHLNNNGRIQSLAGTYQTNAYKQIASAEVRKRARSDHPYFMYLSFTAPHHGAPGEDDDPKEVTDLEGHDYRIKTPARPEPVRGLWDDDIPLAPGAGGESDMTDKPKFMQRLPGMSQSERDGVRNLARQRAESLGLLDRAVGRVVRRLKAAQELDNTYVIFTSDNGYFLGEHRMRQGKTLPYEPSLRTPTLVRGPGIPASETRQDPFLSTDFAPTILRMAGLSTDRSPPIDGQSMLDVAQGGDRGWSRAIVTETGPATVPTLMDLDGNTFGKDPNEGSRSSRMHGIRAPGFLFTETSRREPELYDLRSDPGEVDSVVDDSRFNQIRDDLNALLERLHACLGAECRVPLPSSLNDNPDDDASPPKNESDDSGDHHGGANGKPKDKDDGKPKDKDDGKPKSNGDDKPDGDR</sequence>
<feature type="domain" description="Sulfatase N-terminal" evidence="7">
    <location>
        <begin position="184"/>
        <end position="543"/>
    </location>
</feature>
<keyword evidence="3" id="KW-0378">Hydrolase</keyword>
<dbReference type="Pfam" id="PF00884">
    <property type="entry name" value="Sulfatase"/>
    <property type="match status" value="1"/>
</dbReference>
<accession>A0AA46TGH1</accession>
<evidence type="ECO:0000256" key="5">
    <source>
        <dbReference type="SAM" id="MobiDB-lite"/>
    </source>
</evidence>
<proteinExistence type="inferred from homology"/>
<dbReference type="Gene3D" id="3.40.720.10">
    <property type="entry name" value="Alkaline Phosphatase, subunit A"/>
    <property type="match status" value="1"/>
</dbReference>
<evidence type="ECO:0000313" key="9">
    <source>
        <dbReference type="Proteomes" id="UP001164390"/>
    </source>
</evidence>
<evidence type="ECO:0000256" key="1">
    <source>
        <dbReference type="ARBA" id="ARBA00008779"/>
    </source>
</evidence>
<feature type="region of interest" description="Disordered" evidence="5">
    <location>
        <begin position="31"/>
        <end position="52"/>
    </location>
</feature>
<name>A0AA46TGH1_9ACTN</name>
<dbReference type="RefSeq" id="WP_271633062.1">
    <property type="nucleotide sequence ID" value="NZ_CP094970.1"/>
</dbReference>
<evidence type="ECO:0000313" key="8">
    <source>
        <dbReference type="EMBL" id="UYM04367.1"/>
    </source>
</evidence>
<dbReference type="InterPro" id="IPR017850">
    <property type="entry name" value="Alkaline_phosphatase_core_sf"/>
</dbReference>
<keyword evidence="9" id="KW-1185">Reference proteome</keyword>
<evidence type="ECO:0000256" key="3">
    <source>
        <dbReference type="ARBA" id="ARBA00022801"/>
    </source>
</evidence>
<dbReference type="AlphaFoldDB" id="A0AA46TGH1"/>
<feature type="compositionally biased region" description="Low complexity" evidence="5">
    <location>
        <begin position="31"/>
        <end position="44"/>
    </location>
</feature>
<evidence type="ECO:0000259" key="7">
    <source>
        <dbReference type="Pfam" id="PF00884"/>
    </source>
</evidence>
<feature type="compositionally biased region" description="Basic and acidic residues" evidence="5">
    <location>
        <begin position="687"/>
        <end position="731"/>
    </location>
</feature>
<feature type="region of interest" description="Disordered" evidence="5">
    <location>
        <begin position="672"/>
        <end position="731"/>
    </location>
</feature>
<keyword evidence="2 6" id="KW-0732">Signal</keyword>
<dbReference type="GO" id="GO:0016787">
    <property type="term" value="F:hydrolase activity"/>
    <property type="evidence" value="ECO:0007669"/>
    <property type="project" value="UniProtKB-KW"/>
</dbReference>
<evidence type="ECO:0000256" key="4">
    <source>
        <dbReference type="ARBA" id="ARBA00023180"/>
    </source>
</evidence>
<dbReference type="CDD" id="cd16147">
    <property type="entry name" value="G6S"/>
    <property type="match status" value="1"/>
</dbReference>
<feature type="chain" id="PRO_5041405298" evidence="6">
    <location>
        <begin position="23"/>
        <end position="731"/>
    </location>
</feature>
<dbReference type="InterPro" id="IPR024607">
    <property type="entry name" value="Sulfatase_CS"/>
</dbReference>
<keyword evidence="4" id="KW-0325">Glycoprotein</keyword>
<gene>
    <name evidence="8" type="ORF">L0C25_17770</name>
</gene>
<evidence type="ECO:0000256" key="2">
    <source>
        <dbReference type="ARBA" id="ARBA00022729"/>
    </source>
</evidence>
<feature type="signal peptide" evidence="6">
    <location>
        <begin position="1"/>
        <end position="22"/>
    </location>
</feature>
<protein>
    <submittedName>
        <fullName evidence="8">Sulfatase</fullName>
    </submittedName>
</protein>
<dbReference type="SUPFAM" id="SSF53649">
    <property type="entry name" value="Alkaline phosphatase-like"/>
    <property type="match status" value="1"/>
</dbReference>
<feature type="region of interest" description="Disordered" evidence="5">
    <location>
        <begin position="502"/>
        <end position="528"/>
    </location>
</feature>
<dbReference type="KEGG" id="sgrg:L0C25_17770"/>
<evidence type="ECO:0000256" key="6">
    <source>
        <dbReference type="SAM" id="SignalP"/>
    </source>
</evidence>
<reference evidence="8" key="1">
    <citation type="submission" date="2022-01" db="EMBL/GenBank/DDBJ databases">
        <title>Nocardioidaceae gen. sp. A5X3R13.</title>
        <authorList>
            <person name="Lopez Marin M.A."/>
            <person name="Uhlik O."/>
        </authorList>
    </citation>
    <scope>NUCLEOTIDE SEQUENCE</scope>
    <source>
        <strain evidence="8">A5X3R13</strain>
    </source>
</reference>
<dbReference type="Proteomes" id="UP001164390">
    <property type="component" value="Chromosome"/>
</dbReference>
<dbReference type="PANTHER" id="PTHR43108:SF8">
    <property type="entry name" value="SD21168P"/>
    <property type="match status" value="1"/>
</dbReference>
<dbReference type="EMBL" id="CP094970">
    <property type="protein sequence ID" value="UYM04367.1"/>
    <property type="molecule type" value="Genomic_DNA"/>
</dbReference>
<dbReference type="PANTHER" id="PTHR43108">
    <property type="entry name" value="N-ACETYLGLUCOSAMINE-6-SULFATASE FAMILY MEMBER"/>
    <property type="match status" value="1"/>
</dbReference>